<gene>
    <name evidence="7" type="ORF">NE398_00705</name>
</gene>
<evidence type="ECO:0000256" key="3">
    <source>
        <dbReference type="ARBA" id="ARBA00022777"/>
    </source>
</evidence>
<comment type="caution">
    <text evidence="7">The sequence shown here is derived from an EMBL/GenBank/DDBJ whole genome shotgun (WGS) entry which is preliminary data.</text>
</comment>
<keyword evidence="7" id="KW-0067">ATP-binding</keyword>
<dbReference type="RefSeq" id="WP_272469968.1">
    <property type="nucleotide sequence ID" value="NZ_CAXSLY010000003.1"/>
</dbReference>
<dbReference type="Gene3D" id="3.30.565.10">
    <property type="entry name" value="Histidine kinase-like ATPase, C-terminal domain"/>
    <property type="match status" value="1"/>
</dbReference>
<keyword evidence="7" id="KW-0547">Nucleotide-binding</keyword>
<dbReference type="InterPro" id="IPR036890">
    <property type="entry name" value="HATPase_C_sf"/>
</dbReference>
<dbReference type="GO" id="GO:0000160">
    <property type="term" value="P:phosphorelay signal transduction system"/>
    <property type="evidence" value="ECO:0007669"/>
    <property type="project" value="UniProtKB-KW"/>
</dbReference>
<feature type="transmembrane region" description="Helical" evidence="5">
    <location>
        <begin position="188"/>
        <end position="205"/>
    </location>
</feature>
<dbReference type="InterPro" id="IPR003594">
    <property type="entry name" value="HATPase_dom"/>
</dbReference>
<dbReference type="PRINTS" id="PR00344">
    <property type="entry name" value="BCTRLSENSOR"/>
</dbReference>
<dbReference type="Pfam" id="PF02518">
    <property type="entry name" value="HATPase_c"/>
    <property type="match status" value="1"/>
</dbReference>
<keyword evidence="5" id="KW-0472">Membrane</keyword>
<organism evidence="7 8">
    <name type="scientific">Clostridium tertium</name>
    <dbReference type="NCBI Taxonomy" id="1559"/>
    <lineage>
        <taxon>Bacteria</taxon>
        <taxon>Bacillati</taxon>
        <taxon>Bacillota</taxon>
        <taxon>Clostridia</taxon>
        <taxon>Eubacteriales</taxon>
        <taxon>Clostridiaceae</taxon>
        <taxon>Clostridium</taxon>
    </lineage>
</organism>
<feature type="transmembrane region" description="Helical" evidence="5">
    <location>
        <begin position="37"/>
        <end position="54"/>
    </location>
</feature>
<keyword evidence="3" id="KW-0418">Kinase</keyword>
<evidence type="ECO:0000256" key="4">
    <source>
        <dbReference type="ARBA" id="ARBA00023012"/>
    </source>
</evidence>
<keyword evidence="4" id="KW-0902">Two-component regulatory system</keyword>
<dbReference type="PROSITE" id="PS50109">
    <property type="entry name" value="HIS_KIN"/>
    <property type="match status" value="1"/>
</dbReference>
<protein>
    <recommendedName>
        <fullName evidence="2">histidine kinase</fullName>
        <ecNumber evidence="2">2.7.13.3</ecNumber>
    </recommendedName>
</protein>
<evidence type="ECO:0000256" key="5">
    <source>
        <dbReference type="SAM" id="Phobius"/>
    </source>
</evidence>
<keyword evidence="8" id="KW-1185">Reference proteome</keyword>
<dbReference type="InterPro" id="IPR005467">
    <property type="entry name" value="His_kinase_dom"/>
</dbReference>
<keyword evidence="5" id="KW-1133">Transmembrane helix</keyword>
<evidence type="ECO:0000259" key="6">
    <source>
        <dbReference type="PROSITE" id="PS50109"/>
    </source>
</evidence>
<reference evidence="7" key="1">
    <citation type="submission" date="2022-05" db="EMBL/GenBank/DDBJ databases">
        <title>Draft genome sequence of Clostridium tertium strain CP3 isolated from Peru.</title>
        <authorList>
            <person name="Hurtado R."/>
            <person name="Lima L."/>
            <person name="Sousa T."/>
            <person name="Jaiswal A.K."/>
            <person name="Tiwari S."/>
            <person name="Maturrano L."/>
            <person name="Brenig B."/>
            <person name="Azevedo V."/>
        </authorList>
    </citation>
    <scope>NUCLEOTIDE SEQUENCE</scope>
    <source>
        <strain evidence="7">CP3</strain>
    </source>
</reference>
<sequence>MLTGLIDIIISIIQSVMFIIASNYCVNKQYKKSKLQLIILIAITSFFVIFSTYLLGNSSLGIIVIHIGQLLLTNLMFKDDKLGATIGFSIIYSIIGISANLSFVIFTIFNNISTYDNIYAIIIILYFPQFIISYFVLKNMTFIHKINLIIKSRVSSIITLIIGTVVFDFIMSFSRIISDKDNPVFKEIIFVLLGGFIIFIAWHFINIDKNSKQVYILNEELESKINELKKIKHDYGSQISYLYGAYLMNNYEKLGELLKGIIEGNDISTQVKVLSTEDSIIAQVVNSTDLKEVDVLIDEKAELKDTNISELELHKIISNIVRNSIEALKGRGLLMINSYYSYNHVIISLQNNGPEIDKNIIDRIFEEGFSTKKNKNGDNGFGLHIVKEIVDKNNGHISVTSNKEVTKFVIKLPLHI</sequence>
<proteinExistence type="predicted"/>
<accession>A0A9X3XGQ4</accession>
<feature type="transmembrane region" description="Helical" evidence="5">
    <location>
        <begin position="6"/>
        <end position="25"/>
    </location>
</feature>
<feature type="transmembrane region" description="Helical" evidence="5">
    <location>
        <begin position="60"/>
        <end position="77"/>
    </location>
</feature>
<comment type="catalytic activity">
    <reaction evidence="1">
        <text>ATP + protein L-histidine = ADP + protein N-phospho-L-histidine.</text>
        <dbReference type="EC" id="2.7.13.3"/>
    </reaction>
</comment>
<dbReference type="SUPFAM" id="SSF55874">
    <property type="entry name" value="ATPase domain of HSP90 chaperone/DNA topoisomerase II/histidine kinase"/>
    <property type="match status" value="1"/>
</dbReference>
<dbReference type="PANTHER" id="PTHR43065">
    <property type="entry name" value="SENSOR HISTIDINE KINASE"/>
    <property type="match status" value="1"/>
</dbReference>
<dbReference type="GO" id="GO:0005524">
    <property type="term" value="F:ATP binding"/>
    <property type="evidence" value="ECO:0007669"/>
    <property type="project" value="UniProtKB-KW"/>
</dbReference>
<dbReference type="Proteomes" id="UP001141183">
    <property type="component" value="Unassembled WGS sequence"/>
</dbReference>
<evidence type="ECO:0000256" key="1">
    <source>
        <dbReference type="ARBA" id="ARBA00000085"/>
    </source>
</evidence>
<evidence type="ECO:0000256" key="2">
    <source>
        <dbReference type="ARBA" id="ARBA00012438"/>
    </source>
</evidence>
<evidence type="ECO:0000313" key="8">
    <source>
        <dbReference type="Proteomes" id="UP001141183"/>
    </source>
</evidence>
<dbReference type="InterPro" id="IPR004358">
    <property type="entry name" value="Sig_transdc_His_kin-like_C"/>
</dbReference>
<keyword evidence="5" id="KW-0812">Transmembrane</keyword>
<dbReference type="PANTHER" id="PTHR43065:SF48">
    <property type="entry name" value="HISTIDINE KINASE"/>
    <property type="match status" value="1"/>
</dbReference>
<evidence type="ECO:0000313" key="7">
    <source>
        <dbReference type="EMBL" id="MDC4238693.1"/>
    </source>
</evidence>
<feature type="domain" description="Histidine kinase" evidence="6">
    <location>
        <begin position="216"/>
        <end position="416"/>
    </location>
</feature>
<name>A0A9X3XGQ4_9CLOT</name>
<feature type="transmembrane region" description="Helical" evidence="5">
    <location>
        <begin position="118"/>
        <end position="137"/>
    </location>
</feature>
<dbReference type="SMART" id="SM00387">
    <property type="entry name" value="HATPase_c"/>
    <property type="match status" value="1"/>
</dbReference>
<dbReference type="GO" id="GO:0004673">
    <property type="term" value="F:protein histidine kinase activity"/>
    <property type="evidence" value="ECO:0007669"/>
    <property type="project" value="UniProtKB-EC"/>
</dbReference>
<feature type="transmembrane region" description="Helical" evidence="5">
    <location>
        <begin position="89"/>
        <end position="112"/>
    </location>
</feature>
<keyword evidence="3" id="KW-0808">Transferase</keyword>
<dbReference type="EC" id="2.7.13.3" evidence="2"/>
<dbReference type="AlphaFoldDB" id="A0A9X3XGQ4"/>
<feature type="transmembrane region" description="Helical" evidence="5">
    <location>
        <begin position="157"/>
        <end position="176"/>
    </location>
</feature>
<dbReference type="EMBL" id="JAMRYU010000001">
    <property type="protein sequence ID" value="MDC4238693.1"/>
    <property type="molecule type" value="Genomic_DNA"/>
</dbReference>